<keyword evidence="2" id="KW-1185">Reference proteome</keyword>
<proteinExistence type="predicted"/>
<accession>A0AAX4NGY7</accession>
<dbReference type="KEGG" id="omr:OXIME_000527"/>
<name>A0AAX4NGY7_9ARCH</name>
<gene>
    <name evidence="1" type="ORF">OXIME_000527</name>
</gene>
<dbReference type="Proteomes" id="UP001451606">
    <property type="component" value="Chromosome"/>
</dbReference>
<dbReference type="EMBL" id="CP133772">
    <property type="protein sequence ID" value="WYX99979.1"/>
    <property type="molecule type" value="Genomic_DNA"/>
</dbReference>
<protein>
    <submittedName>
        <fullName evidence="1">Uncharacterized protein</fullName>
    </submittedName>
</protein>
<organism evidence="1 2">
    <name type="scientific">Oxyplasma meridianum</name>
    <dbReference type="NCBI Taxonomy" id="3073602"/>
    <lineage>
        <taxon>Archaea</taxon>
        <taxon>Methanobacteriati</taxon>
        <taxon>Thermoplasmatota</taxon>
        <taxon>Thermoplasmata</taxon>
        <taxon>Thermoplasmatales</taxon>
        <taxon>Thermoplasmataceae</taxon>
        <taxon>Oxyplasma</taxon>
    </lineage>
</organism>
<dbReference type="AlphaFoldDB" id="A0AAX4NGY7"/>
<dbReference type="RefSeq" id="WP_393971936.1">
    <property type="nucleotide sequence ID" value="NZ_CP133772.1"/>
</dbReference>
<sequence length="128" mass="15482">MKNWSGHIYFDSGMQWKDLEKPFPEMWETIVKETKQNQEEVQYDQLTLELNMEEIRKNKKPIGYLKDGAKYKMVFPMDRKEIIIFRGILSEDIKEVTESIVKILKNKKVKSTVEYDKMLLYEIKKRKK</sequence>
<dbReference type="GeneID" id="95967254"/>
<evidence type="ECO:0000313" key="1">
    <source>
        <dbReference type="EMBL" id="WYX99979.1"/>
    </source>
</evidence>
<reference evidence="1 2" key="1">
    <citation type="submission" date="2023-09" db="EMBL/GenBank/DDBJ databases">
        <authorList>
            <person name="Golyshina O.V."/>
            <person name="Lunev E.A."/>
            <person name="Bargiela R."/>
            <person name="Gaines M.C."/>
            <person name="Daum B."/>
            <person name="Bale N.J."/>
            <person name="Koenen M."/>
            <person name="Sinninghe Damst J.S."/>
            <person name="Yakimov M."/>
            <person name="Golyshin P.N."/>
        </authorList>
    </citation>
    <scope>NUCLEOTIDE SEQUENCE [LARGE SCALE GENOMIC DNA]</scope>
    <source>
        <strain evidence="1 2">M1</strain>
    </source>
</reference>
<evidence type="ECO:0000313" key="2">
    <source>
        <dbReference type="Proteomes" id="UP001451606"/>
    </source>
</evidence>